<dbReference type="InterPro" id="IPR004839">
    <property type="entry name" value="Aminotransferase_I/II_large"/>
</dbReference>
<dbReference type="OrthoDB" id="7042322at2759"/>
<dbReference type="RefSeq" id="XP_018071887.1">
    <property type="nucleotide sequence ID" value="XM_018214905.1"/>
</dbReference>
<dbReference type="FunFam" id="3.40.640.10:FF:000080">
    <property type="entry name" value="Aminotransferase, putative"/>
    <property type="match status" value="1"/>
</dbReference>
<dbReference type="STRING" id="149040.A0A194XCQ0"/>
<dbReference type="Proteomes" id="UP000070700">
    <property type="component" value="Unassembled WGS sequence"/>
</dbReference>
<dbReference type="InParanoid" id="A0A194XCQ0"/>
<keyword evidence="3" id="KW-1185">Reference proteome</keyword>
<dbReference type="GeneID" id="28824631"/>
<dbReference type="EMBL" id="KQ947414">
    <property type="protein sequence ID" value="KUJ17532.1"/>
    <property type="molecule type" value="Genomic_DNA"/>
</dbReference>
<proteinExistence type="predicted"/>
<keyword evidence="2" id="KW-0808">Transferase</keyword>
<dbReference type="InterPro" id="IPR015424">
    <property type="entry name" value="PyrdxlP-dep_Trfase"/>
</dbReference>
<dbReference type="GO" id="GO:0030170">
    <property type="term" value="F:pyridoxal phosphate binding"/>
    <property type="evidence" value="ECO:0007669"/>
    <property type="project" value="InterPro"/>
</dbReference>
<evidence type="ECO:0000259" key="1">
    <source>
        <dbReference type="Pfam" id="PF00155"/>
    </source>
</evidence>
<dbReference type="SUPFAM" id="SSF53383">
    <property type="entry name" value="PLP-dependent transferases"/>
    <property type="match status" value="1"/>
</dbReference>
<feature type="domain" description="Aminotransferase class I/classII large" evidence="1">
    <location>
        <begin position="88"/>
        <end position="338"/>
    </location>
</feature>
<accession>A0A194XCQ0</accession>
<dbReference type="FunCoup" id="A0A194XCQ0">
    <property type="interactions" value="66"/>
</dbReference>
<reference evidence="2 3" key="1">
    <citation type="submission" date="2015-10" db="EMBL/GenBank/DDBJ databases">
        <title>Full genome of DAOMC 229536 Phialocephala scopiformis, a fungal endophyte of spruce producing the potent anti-insectan compound rugulosin.</title>
        <authorList>
            <consortium name="DOE Joint Genome Institute"/>
            <person name="Walker A.K."/>
            <person name="Frasz S.L."/>
            <person name="Seifert K.A."/>
            <person name="Miller J.D."/>
            <person name="Mondo S.J."/>
            <person name="Labutti K."/>
            <person name="Lipzen A."/>
            <person name="Dockter R."/>
            <person name="Kennedy M."/>
            <person name="Grigoriev I.V."/>
            <person name="Spatafora J.W."/>
        </authorList>
    </citation>
    <scope>NUCLEOTIDE SEQUENCE [LARGE SCALE GENOMIC DNA]</scope>
    <source>
        <strain evidence="2 3">CBS 120377</strain>
    </source>
</reference>
<dbReference type="GO" id="GO:0047536">
    <property type="term" value="F:2-aminoadipate transaminase activity"/>
    <property type="evidence" value="ECO:0007669"/>
    <property type="project" value="TreeGrafter"/>
</dbReference>
<name>A0A194XCQ0_MOLSC</name>
<dbReference type="KEGG" id="psco:LY89DRAFT_684551"/>
<dbReference type="Gene3D" id="3.90.1150.10">
    <property type="entry name" value="Aspartate Aminotransferase, domain 1"/>
    <property type="match status" value="1"/>
</dbReference>
<dbReference type="AlphaFoldDB" id="A0A194XCQ0"/>
<dbReference type="Gene3D" id="3.40.640.10">
    <property type="entry name" value="Type I PLP-dependent aspartate aminotransferase-like (Major domain)"/>
    <property type="match status" value="1"/>
</dbReference>
<dbReference type="CDD" id="cd00609">
    <property type="entry name" value="AAT_like"/>
    <property type="match status" value="1"/>
</dbReference>
<dbReference type="PANTHER" id="PTHR42858:SF1">
    <property type="entry name" value="LD15494P"/>
    <property type="match status" value="1"/>
</dbReference>
<evidence type="ECO:0000313" key="2">
    <source>
        <dbReference type="EMBL" id="KUJ17532.1"/>
    </source>
</evidence>
<sequence length="507" mass="55201">MSGMLFKRQSIRAVIPVLFRQSYSLQADNKISILARKKDNPNNIMSKYSGGLIPSGNDINLQLGWPSPSLFPSSLINTSTTTILSDFATASSSLIYGPSLGGAAFRTALSSWLSNHYYRKPDMIASTRVCVTSGGSAALGAVLSRFTDPDFTQYIWMVEPTYFLACPIFQDAGFTGRLKGVPEDEEGVDLEFLRAGLERARSEDTKAIPKKCPETGYPKIYKHVIYCVPTFSNPSGKTMSLSHREKLVRLAREFDALVVSDDVYDFLRWPEDQSIDLATDLGPLPPRLVDIDRALEGTNLFGNTVSNGSFSKIVAPGTRVGWAEGTEDFVAAMAKVGVTSSGGCPSHLMSCFMGDMISTGALDKHINETLIPTYSSRYHAMMSAIQTSLIPLGVKITVGKPFRSGGPEIQFAGGFFTSLSIPEHLPPTSVLAALALEKKGLRFAYGQMFEVVGDSGSHERANSQGGFGHSLRLCWAWHEEDNIRDGVERLAEALKELMETSNGVQAD</sequence>
<dbReference type="PANTHER" id="PTHR42858">
    <property type="entry name" value="AMINOTRANSFERASE"/>
    <property type="match status" value="1"/>
</dbReference>
<dbReference type="InterPro" id="IPR015421">
    <property type="entry name" value="PyrdxlP-dep_Trfase_major"/>
</dbReference>
<evidence type="ECO:0000313" key="3">
    <source>
        <dbReference type="Proteomes" id="UP000070700"/>
    </source>
</evidence>
<dbReference type="InterPro" id="IPR015422">
    <property type="entry name" value="PyrdxlP-dep_Trfase_small"/>
</dbReference>
<organism evidence="2 3">
    <name type="scientific">Mollisia scopiformis</name>
    <name type="common">Conifer needle endophyte fungus</name>
    <name type="synonym">Phialocephala scopiformis</name>
    <dbReference type="NCBI Taxonomy" id="149040"/>
    <lineage>
        <taxon>Eukaryota</taxon>
        <taxon>Fungi</taxon>
        <taxon>Dikarya</taxon>
        <taxon>Ascomycota</taxon>
        <taxon>Pezizomycotina</taxon>
        <taxon>Leotiomycetes</taxon>
        <taxon>Helotiales</taxon>
        <taxon>Mollisiaceae</taxon>
        <taxon>Mollisia</taxon>
    </lineage>
</organism>
<gene>
    <name evidence="2" type="ORF">LY89DRAFT_684551</name>
</gene>
<protein>
    <submittedName>
        <fullName evidence="2">PLP-dependent transferase</fullName>
    </submittedName>
</protein>
<dbReference type="Pfam" id="PF00155">
    <property type="entry name" value="Aminotran_1_2"/>
    <property type="match status" value="1"/>
</dbReference>